<organism evidence="1 2">
    <name type="scientific">Leersia perrieri</name>
    <dbReference type="NCBI Taxonomy" id="77586"/>
    <lineage>
        <taxon>Eukaryota</taxon>
        <taxon>Viridiplantae</taxon>
        <taxon>Streptophyta</taxon>
        <taxon>Embryophyta</taxon>
        <taxon>Tracheophyta</taxon>
        <taxon>Spermatophyta</taxon>
        <taxon>Magnoliopsida</taxon>
        <taxon>Liliopsida</taxon>
        <taxon>Poales</taxon>
        <taxon>Poaceae</taxon>
        <taxon>BOP clade</taxon>
        <taxon>Oryzoideae</taxon>
        <taxon>Oryzeae</taxon>
        <taxon>Oryzinae</taxon>
        <taxon>Leersia</taxon>
    </lineage>
</organism>
<protein>
    <submittedName>
        <fullName evidence="1">Uncharacterized protein</fullName>
    </submittedName>
</protein>
<reference evidence="1 2" key="1">
    <citation type="submission" date="2012-08" db="EMBL/GenBank/DDBJ databases">
        <title>Oryza genome evolution.</title>
        <authorList>
            <person name="Wing R.A."/>
        </authorList>
    </citation>
    <scope>NUCLEOTIDE SEQUENCE</scope>
</reference>
<accession>A0A0D9XJI6</accession>
<dbReference type="EnsemblPlants" id="LPERR10G06740.1">
    <property type="protein sequence ID" value="LPERR10G06740.1"/>
    <property type="gene ID" value="LPERR10G06740"/>
</dbReference>
<proteinExistence type="predicted"/>
<dbReference type="eggNOG" id="ENOG502R5B7">
    <property type="taxonomic scope" value="Eukaryota"/>
</dbReference>
<reference evidence="1" key="3">
    <citation type="submission" date="2015-04" db="UniProtKB">
        <authorList>
            <consortium name="EnsemblPlants"/>
        </authorList>
    </citation>
    <scope>IDENTIFICATION</scope>
</reference>
<sequence length="161" mass="17519">MQMSDTELRLLHGRHAASPRAAGVVAAVISKVFDAELDRFAARAYDSHTDPDLALDVAAFRAARRDAAASGSVAVAGNGRNAAERDAFVAAARNKARDEGWVRRYLMRRRVVGTTFEDERGWPPVVPPPVADVGEGFDGNELVYLPNGSCHVDEMMVVDRR</sequence>
<name>A0A0D9XJI6_9ORYZ</name>
<reference evidence="2" key="2">
    <citation type="submission" date="2013-12" db="EMBL/GenBank/DDBJ databases">
        <authorList>
            <person name="Yu Y."/>
            <person name="Lee S."/>
            <person name="de Baynast K."/>
            <person name="Wissotski M."/>
            <person name="Liu L."/>
            <person name="Talag J."/>
            <person name="Goicoechea J."/>
            <person name="Angelova A."/>
            <person name="Jetty R."/>
            <person name="Kudrna D."/>
            <person name="Golser W."/>
            <person name="Rivera L."/>
            <person name="Zhang J."/>
            <person name="Wing R."/>
        </authorList>
    </citation>
    <scope>NUCLEOTIDE SEQUENCE</scope>
</reference>
<dbReference type="AlphaFoldDB" id="A0A0D9XJI6"/>
<keyword evidence="2" id="KW-1185">Reference proteome</keyword>
<evidence type="ECO:0000313" key="1">
    <source>
        <dbReference type="EnsemblPlants" id="LPERR10G06740.1"/>
    </source>
</evidence>
<dbReference type="HOGENOM" id="CLU_1646142_0_0_1"/>
<dbReference type="Gramene" id="LPERR10G06740.1">
    <property type="protein sequence ID" value="LPERR10G06740.1"/>
    <property type="gene ID" value="LPERR10G06740"/>
</dbReference>
<dbReference type="Proteomes" id="UP000032180">
    <property type="component" value="Chromosome 10"/>
</dbReference>
<evidence type="ECO:0000313" key="2">
    <source>
        <dbReference type="Proteomes" id="UP000032180"/>
    </source>
</evidence>